<evidence type="ECO:0000259" key="5">
    <source>
        <dbReference type="PROSITE" id="PS50011"/>
    </source>
</evidence>
<accession>A0A0A1TW99</accession>
<dbReference type="Pfam" id="PF00017">
    <property type="entry name" value="SH2"/>
    <property type="match status" value="1"/>
</dbReference>
<dbReference type="InterPro" id="IPR036860">
    <property type="entry name" value="SH2_dom_sf"/>
</dbReference>
<dbReference type="Gene3D" id="1.10.510.10">
    <property type="entry name" value="Transferase(Phosphotransferase) domain 1"/>
    <property type="match status" value="1"/>
</dbReference>
<dbReference type="OrthoDB" id="4201751at2759"/>
<dbReference type="Pfam" id="PF00069">
    <property type="entry name" value="Pkinase"/>
    <property type="match status" value="1"/>
</dbReference>
<dbReference type="SUPFAM" id="SSF55550">
    <property type="entry name" value="SH2 domain"/>
    <property type="match status" value="1"/>
</dbReference>
<dbReference type="RefSeq" id="XP_004184272.1">
    <property type="nucleotide sequence ID" value="XM_004184224.1"/>
</dbReference>
<dbReference type="GeneID" id="14883900"/>
<proteinExistence type="predicted"/>
<dbReference type="VEuPathDB" id="AmoebaDB:EIN_003110"/>
<reference evidence="6 7" key="1">
    <citation type="submission" date="2012-10" db="EMBL/GenBank/DDBJ databases">
        <authorList>
            <person name="Zafar N."/>
            <person name="Inman J."/>
            <person name="Hall N."/>
            <person name="Lorenzi H."/>
            <person name="Caler E."/>
        </authorList>
    </citation>
    <scope>NUCLEOTIDE SEQUENCE [LARGE SCALE GENOMIC DNA]</scope>
    <source>
        <strain evidence="6 7">IP1</strain>
    </source>
</reference>
<feature type="domain" description="SH2" evidence="4">
    <location>
        <begin position="296"/>
        <end position="395"/>
    </location>
</feature>
<sequence length="398" mass="46277">MSALYTSKPLTFSFKLDLFIQCCLGVQWFHEILKLVHGNIKPSNFLLNEKFEIKLSDFNYSTDEEDSTLRKKVNESTFYCPPEVLDGTKNTVKASDIYSLGMTLWEVIYELSPFNEWRDINSPQELSSHLKEGLRPFLLFNYLENNCGNDMKSKEIESKKVEFDYVFESANIEIENAMKKCWVTEEKKRVNITTLLDTIIDIKRSAEFEDDSAAVWWKKNFEKKQITQSVSVNEFVAALKKSDVINATQEDCITQYLKLFNEVDLKRFEYLLDAFGHFFKSKPLMKKMESVVGADWFFPNYTKDQATSQIESEIDGTFLIRESKTERNSPCTLTKREKGKTVNSRITCTMKGKEVEYSIGVKDRILSRTDLKELIERLQATKKITTPCSKLEKSSFYK</sequence>
<name>A0A0A1TW99_ENTIV</name>
<dbReference type="SUPFAM" id="SSF56112">
    <property type="entry name" value="Protein kinase-like (PK-like)"/>
    <property type="match status" value="1"/>
</dbReference>
<dbReference type="GO" id="GO:0005524">
    <property type="term" value="F:ATP binding"/>
    <property type="evidence" value="ECO:0007669"/>
    <property type="project" value="UniProtKB-KW"/>
</dbReference>
<dbReference type="PROSITE" id="PS50001">
    <property type="entry name" value="SH2"/>
    <property type="match status" value="1"/>
</dbReference>
<dbReference type="InterPro" id="IPR051681">
    <property type="entry name" value="Ser/Thr_Kinases-Pseudokinases"/>
</dbReference>
<dbReference type="Gene3D" id="3.30.505.10">
    <property type="entry name" value="SH2 domain"/>
    <property type="match status" value="1"/>
</dbReference>
<organism evidence="6 7">
    <name type="scientific">Entamoeba invadens IP1</name>
    <dbReference type="NCBI Taxonomy" id="370355"/>
    <lineage>
        <taxon>Eukaryota</taxon>
        <taxon>Amoebozoa</taxon>
        <taxon>Evosea</taxon>
        <taxon>Archamoebae</taxon>
        <taxon>Mastigamoebida</taxon>
        <taxon>Entamoebidae</taxon>
        <taxon>Entamoeba</taxon>
    </lineage>
</organism>
<evidence type="ECO:0000259" key="4">
    <source>
        <dbReference type="PROSITE" id="PS50001"/>
    </source>
</evidence>
<feature type="domain" description="Protein kinase" evidence="5">
    <location>
        <begin position="1"/>
        <end position="208"/>
    </location>
</feature>
<dbReference type="AlphaFoldDB" id="A0A0A1TW99"/>
<evidence type="ECO:0000313" key="7">
    <source>
        <dbReference type="Proteomes" id="UP000014680"/>
    </source>
</evidence>
<evidence type="ECO:0000313" key="6">
    <source>
        <dbReference type="EMBL" id="ELP84926.1"/>
    </source>
</evidence>
<gene>
    <name evidence="6" type="ORF">EIN_003110</name>
</gene>
<dbReference type="KEGG" id="eiv:EIN_003110"/>
<dbReference type="SMART" id="SM00220">
    <property type="entry name" value="S_TKc"/>
    <property type="match status" value="1"/>
</dbReference>
<keyword evidence="1" id="KW-0547">Nucleotide-binding</keyword>
<dbReference type="Proteomes" id="UP000014680">
    <property type="component" value="Unassembled WGS sequence"/>
</dbReference>
<evidence type="ECO:0000256" key="2">
    <source>
        <dbReference type="ARBA" id="ARBA00022840"/>
    </source>
</evidence>
<dbReference type="SMART" id="SM00252">
    <property type="entry name" value="SH2"/>
    <property type="match status" value="1"/>
</dbReference>
<protein>
    <submittedName>
        <fullName evidence="6">Uncharacterized protein</fullName>
    </submittedName>
</protein>
<evidence type="ECO:0000256" key="3">
    <source>
        <dbReference type="PROSITE-ProRule" id="PRU00191"/>
    </source>
</evidence>
<evidence type="ECO:0000256" key="1">
    <source>
        <dbReference type="ARBA" id="ARBA00022741"/>
    </source>
</evidence>
<dbReference type="EMBL" id="KB207104">
    <property type="protein sequence ID" value="ELP84926.1"/>
    <property type="molecule type" value="Genomic_DNA"/>
</dbReference>
<dbReference type="InterPro" id="IPR011009">
    <property type="entry name" value="Kinase-like_dom_sf"/>
</dbReference>
<keyword evidence="7" id="KW-1185">Reference proteome</keyword>
<keyword evidence="2" id="KW-0067">ATP-binding</keyword>
<dbReference type="PROSITE" id="PS50011">
    <property type="entry name" value="PROTEIN_KINASE_DOM"/>
    <property type="match status" value="1"/>
</dbReference>
<dbReference type="InterPro" id="IPR000980">
    <property type="entry name" value="SH2"/>
</dbReference>
<dbReference type="GO" id="GO:0004674">
    <property type="term" value="F:protein serine/threonine kinase activity"/>
    <property type="evidence" value="ECO:0007669"/>
    <property type="project" value="TreeGrafter"/>
</dbReference>
<dbReference type="InterPro" id="IPR000719">
    <property type="entry name" value="Prot_kinase_dom"/>
</dbReference>
<keyword evidence="3" id="KW-0727">SH2 domain</keyword>
<dbReference type="PANTHER" id="PTHR44329">
    <property type="entry name" value="SERINE/THREONINE-PROTEIN KINASE TNNI3K-RELATED"/>
    <property type="match status" value="1"/>
</dbReference>